<dbReference type="Pfam" id="PF11204">
    <property type="entry name" value="DUF2985"/>
    <property type="match status" value="1"/>
</dbReference>
<dbReference type="InterPro" id="IPR021369">
    <property type="entry name" value="DUF2985"/>
</dbReference>
<feature type="transmembrane region" description="Helical" evidence="1">
    <location>
        <begin position="228"/>
        <end position="247"/>
    </location>
</feature>
<organism evidence="2 3">
    <name type="scientific">Aspergillus calidoustus</name>
    <dbReference type="NCBI Taxonomy" id="454130"/>
    <lineage>
        <taxon>Eukaryota</taxon>
        <taxon>Fungi</taxon>
        <taxon>Dikarya</taxon>
        <taxon>Ascomycota</taxon>
        <taxon>Pezizomycotina</taxon>
        <taxon>Eurotiomycetes</taxon>
        <taxon>Eurotiomycetidae</taxon>
        <taxon>Eurotiales</taxon>
        <taxon>Aspergillaceae</taxon>
        <taxon>Aspergillus</taxon>
        <taxon>Aspergillus subgen. Nidulantes</taxon>
    </lineage>
</organism>
<name>A0A0U5FP01_ASPCI</name>
<keyword evidence="1" id="KW-0812">Transmembrane</keyword>
<evidence type="ECO:0000256" key="1">
    <source>
        <dbReference type="SAM" id="Phobius"/>
    </source>
</evidence>
<dbReference type="EMBL" id="CDMC01000001">
    <property type="protein sequence ID" value="CEL00902.1"/>
    <property type="molecule type" value="Genomic_DNA"/>
</dbReference>
<sequence>MSVHSAPGIKQLESQAEIPVSRPPKWRAMLRKAWNWLTTPKGFFMTLYGLNIIAWGGMLFLLMCNAAPAMCHPTCDDLYSARRKWIEIDSQILNALFCVTGFGLAPWRFRDLYWWFCWRLGGAPKRLCGIARLANIHRSWCRFPGPGTGASCVCHGDAVSTEDVSGGSATPTKTPLNPSLASMTMTPPTAPWKIDLFVWCNIWNTIFQVCLAGSMWGMDRFNRPSWTTGLFVALACGVAGVAGWVSFREGRRIARHEDAGVSLEAAKTRAKFTEYERGSCV</sequence>
<dbReference type="AlphaFoldDB" id="A0A0U5FP01"/>
<proteinExistence type="predicted"/>
<dbReference type="OMA" id="CLAGCMW"/>
<gene>
    <name evidence="2" type="ORF">ASPCAL00494</name>
</gene>
<evidence type="ECO:0000313" key="3">
    <source>
        <dbReference type="Proteomes" id="UP000054771"/>
    </source>
</evidence>
<evidence type="ECO:0000313" key="2">
    <source>
        <dbReference type="EMBL" id="CEL00902.1"/>
    </source>
</evidence>
<protein>
    <submittedName>
        <fullName evidence="2">Uncharacterized protein</fullName>
    </submittedName>
</protein>
<feature type="transmembrane region" description="Helical" evidence="1">
    <location>
        <begin position="196"/>
        <end position="216"/>
    </location>
</feature>
<reference evidence="3" key="1">
    <citation type="journal article" date="2016" name="Genome Announc.">
        <title>Draft genome sequences of fungus Aspergillus calidoustus.</title>
        <authorList>
            <person name="Horn F."/>
            <person name="Linde J."/>
            <person name="Mattern D.J."/>
            <person name="Walther G."/>
            <person name="Guthke R."/>
            <person name="Scherlach K."/>
            <person name="Martin K."/>
            <person name="Brakhage A.A."/>
            <person name="Petzke L."/>
            <person name="Valiante V."/>
        </authorList>
    </citation>
    <scope>NUCLEOTIDE SEQUENCE [LARGE SCALE GENOMIC DNA]</scope>
    <source>
        <strain evidence="3">SF006504</strain>
    </source>
</reference>
<dbReference type="STRING" id="454130.A0A0U5FP01"/>
<keyword evidence="3" id="KW-1185">Reference proteome</keyword>
<dbReference type="Proteomes" id="UP000054771">
    <property type="component" value="Unassembled WGS sequence"/>
</dbReference>
<dbReference type="PANTHER" id="PTHR35872">
    <property type="entry name" value="INTEGRAL MEMBRANE PROTEIN (AFU_ORTHOLOGUE AFUA_5G07110)"/>
    <property type="match status" value="1"/>
</dbReference>
<accession>A0A0U5FP01</accession>
<dbReference type="OrthoDB" id="6407410at2759"/>
<keyword evidence="1" id="KW-0472">Membrane</keyword>
<keyword evidence="1" id="KW-1133">Transmembrane helix</keyword>
<feature type="transmembrane region" description="Helical" evidence="1">
    <location>
        <begin position="42"/>
        <end position="62"/>
    </location>
</feature>
<dbReference type="PANTHER" id="PTHR35872:SF1">
    <property type="entry name" value="ALPHA-L-RHAMNOSIDASE C"/>
    <property type="match status" value="1"/>
</dbReference>